<dbReference type="GO" id="GO:0000774">
    <property type="term" value="F:adenyl-nucleotide exchange factor activity"/>
    <property type="evidence" value="ECO:0007669"/>
    <property type="project" value="InterPro"/>
</dbReference>
<dbReference type="Proteomes" id="UP000622687">
    <property type="component" value="Unassembled WGS sequence"/>
</dbReference>
<dbReference type="EMBL" id="JAEEGB010000045">
    <property type="protein sequence ID" value="MBI6875573.1"/>
    <property type="molecule type" value="Genomic_DNA"/>
</dbReference>
<dbReference type="GO" id="GO:0042803">
    <property type="term" value="F:protein homodimerization activity"/>
    <property type="evidence" value="ECO:0007669"/>
    <property type="project" value="InterPro"/>
</dbReference>
<dbReference type="InterPro" id="IPR009012">
    <property type="entry name" value="GrpE_head"/>
</dbReference>
<keyword evidence="1" id="KW-0143">Chaperone</keyword>
<dbReference type="AlphaFoldDB" id="A0A934I3F2"/>
<dbReference type="GO" id="GO:0051087">
    <property type="term" value="F:protein-folding chaperone binding"/>
    <property type="evidence" value="ECO:0007669"/>
    <property type="project" value="InterPro"/>
</dbReference>
<dbReference type="GO" id="GO:0006457">
    <property type="term" value="P:protein folding"/>
    <property type="evidence" value="ECO:0007669"/>
    <property type="project" value="InterPro"/>
</dbReference>
<protein>
    <submittedName>
        <fullName evidence="2">Nucleotide exchange factor GrpE</fullName>
    </submittedName>
</protein>
<proteinExistence type="predicted"/>
<name>A0A934I3F2_9CLOT</name>
<dbReference type="SUPFAM" id="SSF51064">
    <property type="entry name" value="Head domain of nucleotide exchange factor GrpE"/>
    <property type="match status" value="1"/>
</dbReference>
<reference evidence="2" key="1">
    <citation type="submission" date="2020-12" db="EMBL/GenBank/DDBJ databases">
        <title>Clostridium thailandense sp. nov., a novel acetogenic bacterium isolated from peat land soil in Thailand.</title>
        <authorList>
            <person name="Chaikitkaew S."/>
            <person name="Birkeland N.K."/>
        </authorList>
    </citation>
    <scope>NUCLEOTIDE SEQUENCE</scope>
    <source>
        <strain evidence="2">DSM 17425</strain>
    </source>
</reference>
<evidence type="ECO:0000256" key="1">
    <source>
        <dbReference type="ARBA" id="ARBA00023186"/>
    </source>
</evidence>
<keyword evidence="3" id="KW-1185">Reference proteome</keyword>
<evidence type="ECO:0000313" key="3">
    <source>
        <dbReference type="Proteomes" id="UP000622687"/>
    </source>
</evidence>
<sequence>MSINICKDIESLKKQFYEININKYDKIHNHSENSCTNGSLYELLSFLETLNKDVIENRNLLKSVLEEDQEFKKRCIEKIKNMLNVYVNFYDYVYEKRQYFEELEMDTKEEVLKTIDNILKFLEKEYLNIGLTIYTPNIGIDKLDISKHEVIEKKVNNVLPNNTIICVKKKGFYYNDRNIRYIRSAKVVVAISS</sequence>
<dbReference type="Pfam" id="PF01025">
    <property type="entry name" value="GrpE"/>
    <property type="match status" value="1"/>
</dbReference>
<dbReference type="RefSeq" id="WP_211144911.1">
    <property type="nucleotide sequence ID" value="NZ_JAEEGB010000045.1"/>
</dbReference>
<accession>A0A934I3F2</accession>
<comment type="caution">
    <text evidence="2">The sequence shown here is derived from an EMBL/GenBank/DDBJ whole genome shotgun (WGS) entry which is preliminary data.</text>
</comment>
<dbReference type="InterPro" id="IPR000740">
    <property type="entry name" value="GrpE"/>
</dbReference>
<evidence type="ECO:0000313" key="2">
    <source>
        <dbReference type="EMBL" id="MBI6875573.1"/>
    </source>
</evidence>
<dbReference type="Gene3D" id="2.30.22.10">
    <property type="entry name" value="Head domain of nucleotide exchange factor GrpE"/>
    <property type="match status" value="1"/>
</dbReference>
<organism evidence="2 3">
    <name type="scientific">Clostridium aciditolerans</name>
    <dbReference type="NCBI Taxonomy" id="339861"/>
    <lineage>
        <taxon>Bacteria</taxon>
        <taxon>Bacillati</taxon>
        <taxon>Bacillota</taxon>
        <taxon>Clostridia</taxon>
        <taxon>Eubacteriales</taxon>
        <taxon>Clostridiaceae</taxon>
        <taxon>Clostridium</taxon>
    </lineage>
</organism>
<gene>
    <name evidence="2" type="primary">grpE</name>
    <name evidence="2" type="ORF">I6U51_23145</name>
</gene>